<name>A0A068VNM8_COFCA</name>
<dbReference type="Gramene" id="CDP22179">
    <property type="protein sequence ID" value="CDP22179"/>
    <property type="gene ID" value="GSCOC_T00004434001"/>
</dbReference>
<evidence type="ECO:0000313" key="3">
    <source>
        <dbReference type="EMBL" id="CDP22179.1"/>
    </source>
</evidence>
<dbReference type="GO" id="GO:0016491">
    <property type="term" value="F:oxidoreductase activity"/>
    <property type="evidence" value="ECO:0007669"/>
    <property type="project" value="UniProtKB-KW"/>
</dbReference>
<gene>
    <name evidence="3" type="ORF">GSCOC_T00004434001</name>
</gene>
<evidence type="ECO:0000313" key="4">
    <source>
        <dbReference type="Proteomes" id="UP000295252"/>
    </source>
</evidence>
<dbReference type="InParanoid" id="A0A068VNM8"/>
<dbReference type="AlphaFoldDB" id="A0A068VNM8"/>
<protein>
    <submittedName>
        <fullName evidence="3">DH200=94 genomic scaffold, scaffold_11630</fullName>
    </submittedName>
</protein>
<keyword evidence="2" id="KW-0560">Oxidoreductase</keyword>
<evidence type="ECO:0000256" key="1">
    <source>
        <dbReference type="ARBA" id="ARBA00022857"/>
    </source>
</evidence>
<dbReference type="InterPro" id="IPR002347">
    <property type="entry name" value="SDR_fam"/>
</dbReference>
<proteinExistence type="predicted"/>
<accession>A0A068VNM8</accession>
<dbReference type="SUPFAM" id="SSF51735">
    <property type="entry name" value="NAD(P)-binding Rossmann-fold domains"/>
    <property type="match status" value="1"/>
</dbReference>
<dbReference type="OMA" id="VHICARS"/>
<dbReference type="OrthoDB" id="417891at2759"/>
<evidence type="ECO:0000256" key="2">
    <source>
        <dbReference type="ARBA" id="ARBA00023002"/>
    </source>
</evidence>
<dbReference type="PANTHER" id="PTHR42898:SF28">
    <property type="entry name" value="TROPINONE REDUCTASE HOMOLOG"/>
    <property type="match status" value="1"/>
</dbReference>
<dbReference type="InterPro" id="IPR045000">
    <property type="entry name" value="TR"/>
</dbReference>
<dbReference type="PhylomeDB" id="A0A068VNM8"/>
<dbReference type="InterPro" id="IPR036291">
    <property type="entry name" value="NAD(P)-bd_dom_sf"/>
</dbReference>
<keyword evidence="1" id="KW-0521">NADP</keyword>
<keyword evidence="4" id="KW-1185">Reference proteome</keyword>
<dbReference type="EMBL" id="HG750714">
    <property type="protein sequence ID" value="CDP22179.1"/>
    <property type="molecule type" value="Genomic_DNA"/>
</dbReference>
<dbReference type="Proteomes" id="UP000295252">
    <property type="component" value="Unassembled WGS sequence"/>
</dbReference>
<dbReference type="Pfam" id="PF00106">
    <property type="entry name" value="adh_short"/>
    <property type="match status" value="1"/>
</dbReference>
<dbReference type="Gene3D" id="3.40.50.720">
    <property type="entry name" value="NAD(P)-binding Rossmann-like Domain"/>
    <property type="match status" value="1"/>
</dbReference>
<reference evidence="4" key="1">
    <citation type="journal article" date="2014" name="Science">
        <title>The coffee genome provides insight into the convergent evolution of caffeine biosynthesis.</title>
        <authorList>
            <person name="Denoeud F."/>
            <person name="Carretero-Paulet L."/>
            <person name="Dereeper A."/>
            <person name="Droc G."/>
            <person name="Guyot R."/>
            <person name="Pietrella M."/>
            <person name="Zheng C."/>
            <person name="Alberti A."/>
            <person name="Anthony F."/>
            <person name="Aprea G."/>
            <person name="Aury J.M."/>
            <person name="Bento P."/>
            <person name="Bernard M."/>
            <person name="Bocs S."/>
            <person name="Campa C."/>
            <person name="Cenci A."/>
            <person name="Combes M.C."/>
            <person name="Crouzillat D."/>
            <person name="Da Silva C."/>
            <person name="Daddiego L."/>
            <person name="De Bellis F."/>
            <person name="Dussert S."/>
            <person name="Garsmeur O."/>
            <person name="Gayraud T."/>
            <person name="Guignon V."/>
            <person name="Jahn K."/>
            <person name="Jamilloux V."/>
            <person name="Joet T."/>
            <person name="Labadie K."/>
            <person name="Lan T."/>
            <person name="Leclercq J."/>
            <person name="Lepelley M."/>
            <person name="Leroy T."/>
            <person name="Li L.T."/>
            <person name="Librado P."/>
            <person name="Lopez L."/>
            <person name="Munoz A."/>
            <person name="Noel B."/>
            <person name="Pallavicini A."/>
            <person name="Perrotta G."/>
            <person name="Poncet V."/>
            <person name="Pot D."/>
            <person name="Priyono X."/>
            <person name="Rigoreau M."/>
            <person name="Rouard M."/>
            <person name="Rozas J."/>
            <person name="Tranchant-Dubreuil C."/>
            <person name="VanBuren R."/>
            <person name="Zhang Q."/>
            <person name="Andrade A.C."/>
            <person name="Argout X."/>
            <person name="Bertrand B."/>
            <person name="de Kochko A."/>
            <person name="Graziosi G."/>
            <person name="Henry R.J."/>
            <person name="Jayarama X."/>
            <person name="Ming R."/>
            <person name="Nagai C."/>
            <person name="Rounsley S."/>
            <person name="Sankoff D."/>
            <person name="Giuliano G."/>
            <person name="Albert V.A."/>
            <person name="Wincker P."/>
            <person name="Lashermes P."/>
        </authorList>
    </citation>
    <scope>NUCLEOTIDE SEQUENCE [LARGE SCALE GENOMIC DNA]</scope>
    <source>
        <strain evidence="4">cv. DH200-94</strain>
    </source>
</reference>
<sequence>MASEQLSGRWSLNGMTALLLVAPEALVEELAGFGAIVYTCSRNQKKLNEWLQEWGGKGFKVYGSTCDLASRTEREELMKNVSSTFDGKLNILVSTNSDP</sequence>
<dbReference type="PANTHER" id="PTHR42898">
    <property type="entry name" value="TROPINONE REDUCTASE"/>
    <property type="match status" value="1"/>
</dbReference>
<dbReference type="STRING" id="49390.A0A068VNM8"/>
<organism evidence="3 4">
    <name type="scientific">Coffea canephora</name>
    <name type="common">Robusta coffee</name>
    <dbReference type="NCBI Taxonomy" id="49390"/>
    <lineage>
        <taxon>Eukaryota</taxon>
        <taxon>Viridiplantae</taxon>
        <taxon>Streptophyta</taxon>
        <taxon>Embryophyta</taxon>
        <taxon>Tracheophyta</taxon>
        <taxon>Spermatophyta</taxon>
        <taxon>Magnoliopsida</taxon>
        <taxon>eudicotyledons</taxon>
        <taxon>Gunneridae</taxon>
        <taxon>Pentapetalae</taxon>
        <taxon>asterids</taxon>
        <taxon>lamiids</taxon>
        <taxon>Gentianales</taxon>
        <taxon>Rubiaceae</taxon>
        <taxon>Ixoroideae</taxon>
        <taxon>Gardenieae complex</taxon>
        <taxon>Bertiereae - Coffeeae clade</taxon>
        <taxon>Coffeeae</taxon>
        <taxon>Coffea</taxon>
    </lineage>
</organism>